<dbReference type="Proteomes" id="UP001607069">
    <property type="component" value="Unassembled WGS sequence"/>
</dbReference>
<name>A0ABW7I253_9ACTN</name>
<sequence length="27" mass="2768">AEDAKANCPVSQALAGVKNITLDARLV</sequence>
<gene>
    <name evidence="1" type="ORF">ACG5V6_29170</name>
</gene>
<organism evidence="1 2">
    <name type="scientific">Streptomyces chitinivorans</name>
    <dbReference type="NCBI Taxonomy" id="1257027"/>
    <lineage>
        <taxon>Bacteria</taxon>
        <taxon>Bacillati</taxon>
        <taxon>Actinomycetota</taxon>
        <taxon>Actinomycetes</taxon>
        <taxon>Kitasatosporales</taxon>
        <taxon>Streptomycetaceae</taxon>
        <taxon>Streptomyces</taxon>
    </lineage>
</organism>
<accession>A0ABW7I253</accession>
<keyword evidence="2" id="KW-1185">Reference proteome</keyword>
<protein>
    <submittedName>
        <fullName evidence="1">Peroxiredoxin</fullName>
    </submittedName>
</protein>
<evidence type="ECO:0000313" key="2">
    <source>
        <dbReference type="Proteomes" id="UP001607069"/>
    </source>
</evidence>
<feature type="non-terminal residue" evidence="1">
    <location>
        <position position="1"/>
    </location>
</feature>
<evidence type="ECO:0000313" key="1">
    <source>
        <dbReference type="EMBL" id="MFH0252245.1"/>
    </source>
</evidence>
<proteinExistence type="predicted"/>
<dbReference type="EMBL" id="JBIHMK010000312">
    <property type="protein sequence ID" value="MFH0252245.1"/>
    <property type="molecule type" value="Genomic_DNA"/>
</dbReference>
<comment type="caution">
    <text evidence="1">The sequence shown here is derived from an EMBL/GenBank/DDBJ whole genome shotgun (WGS) entry which is preliminary data.</text>
</comment>
<reference evidence="1 2" key="1">
    <citation type="submission" date="2024-10" db="EMBL/GenBank/DDBJ databases">
        <authorList>
            <person name="Cho J.-C."/>
        </authorList>
    </citation>
    <scope>NUCLEOTIDE SEQUENCE [LARGE SCALE GENOMIC DNA]</scope>
    <source>
        <strain evidence="1 2">KCTC29696</strain>
    </source>
</reference>